<dbReference type="SUPFAM" id="SSF53613">
    <property type="entry name" value="Ribokinase-like"/>
    <property type="match status" value="1"/>
</dbReference>
<gene>
    <name evidence="5" type="primary">RBK1</name>
    <name evidence="5" type="ORF">H2200_004632</name>
</gene>
<sequence>MMKTAAEAKIDFLLNAAPANQILTRLYPFITHLLLSETEAATMSGRERDEVHKETWKEVTQDFLGRVAKNVVITLGAQGAYSAREGEYGHIPAFTVKVVDCTGAGDTFTGAYATEYLRQKRQGRWDIRAAVIYACKAAALTITKIGAQEGIPWMDEIQDFHGPADAPSRSFSEGSILGTPLER</sequence>
<protein>
    <submittedName>
        <fullName evidence="5">Ribokinase</fullName>
        <ecNumber evidence="5">2.7.1.15</ecNumber>
    </submittedName>
</protein>
<keyword evidence="2" id="KW-0418">Kinase</keyword>
<dbReference type="Gene3D" id="3.40.1190.20">
    <property type="match status" value="1"/>
</dbReference>
<name>A0AA39CKC6_9EURO</name>
<dbReference type="InterPro" id="IPR029056">
    <property type="entry name" value="Ribokinase-like"/>
</dbReference>
<comment type="caution">
    <text evidence="5">The sequence shown here is derived from an EMBL/GenBank/DDBJ whole genome shotgun (WGS) entry which is preliminary data.</text>
</comment>
<keyword evidence="6" id="KW-1185">Reference proteome</keyword>
<keyword evidence="1 5" id="KW-0808">Transferase</keyword>
<evidence type="ECO:0000256" key="1">
    <source>
        <dbReference type="ARBA" id="ARBA00022679"/>
    </source>
</evidence>
<dbReference type="GO" id="GO:0004747">
    <property type="term" value="F:ribokinase activity"/>
    <property type="evidence" value="ECO:0007669"/>
    <property type="project" value="UniProtKB-EC"/>
</dbReference>
<dbReference type="EC" id="2.7.1.15" evidence="5"/>
<reference evidence="5" key="1">
    <citation type="submission" date="2022-10" db="EMBL/GenBank/DDBJ databases">
        <title>Culturing micro-colonial fungi from biological soil crusts in the Mojave desert and describing Neophaeococcomyces mojavensis, and introducing the new genera and species Taxawa tesnikishii.</title>
        <authorList>
            <person name="Kurbessoian T."/>
            <person name="Stajich J.E."/>
        </authorList>
    </citation>
    <scope>NUCLEOTIDE SEQUENCE</scope>
    <source>
        <strain evidence="5">TK_41</strain>
    </source>
</reference>
<evidence type="ECO:0000256" key="3">
    <source>
        <dbReference type="SAM" id="MobiDB-lite"/>
    </source>
</evidence>
<organism evidence="5 6">
    <name type="scientific">Cladophialophora chaetospira</name>
    <dbReference type="NCBI Taxonomy" id="386627"/>
    <lineage>
        <taxon>Eukaryota</taxon>
        <taxon>Fungi</taxon>
        <taxon>Dikarya</taxon>
        <taxon>Ascomycota</taxon>
        <taxon>Pezizomycotina</taxon>
        <taxon>Eurotiomycetes</taxon>
        <taxon>Chaetothyriomycetidae</taxon>
        <taxon>Chaetothyriales</taxon>
        <taxon>Herpotrichiellaceae</taxon>
        <taxon>Cladophialophora</taxon>
    </lineage>
</organism>
<evidence type="ECO:0000313" key="5">
    <source>
        <dbReference type="EMBL" id="KAJ9611448.1"/>
    </source>
</evidence>
<accession>A0AA39CKC6</accession>
<dbReference type="AlphaFoldDB" id="A0AA39CKC6"/>
<dbReference type="EMBL" id="JAPDRK010000006">
    <property type="protein sequence ID" value="KAJ9611448.1"/>
    <property type="molecule type" value="Genomic_DNA"/>
</dbReference>
<feature type="region of interest" description="Disordered" evidence="3">
    <location>
        <begin position="162"/>
        <end position="183"/>
    </location>
</feature>
<evidence type="ECO:0000313" key="6">
    <source>
        <dbReference type="Proteomes" id="UP001172673"/>
    </source>
</evidence>
<proteinExistence type="predicted"/>
<dbReference type="Pfam" id="PF00294">
    <property type="entry name" value="PfkB"/>
    <property type="match status" value="1"/>
</dbReference>
<dbReference type="PANTHER" id="PTHR10584:SF166">
    <property type="entry name" value="RIBOKINASE"/>
    <property type="match status" value="1"/>
</dbReference>
<evidence type="ECO:0000259" key="4">
    <source>
        <dbReference type="Pfam" id="PF00294"/>
    </source>
</evidence>
<dbReference type="Proteomes" id="UP001172673">
    <property type="component" value="Unassembled WGS sequence"/>
</dbReference>
<dbReference type="PANTHER" id="PTHR10584">
    <property type="entry name" value="SUGAR KINASE"/>
    <property type="match status" value="1"/>
</dbReference>
<evidence type="ECO:0000256" key="2">
    <source>
        <dbReference type="ARBA" id="ARBA00022777"/>
    </source>
</evidence>
<dbReference type="InterPro" id="IPR011611">
    <property type="entry name" value="PfkB_dom"/>
</dbReference>
<feature type="domain" description="Carbohydrate kinase PfkB" evidence="4">
    <location>
        <begin position="4"/>
        <end position="153"/>
    </location>
</feature>